<organism evidence="3">
    <name type="scientific">marine sediment metagenome</name>
    <dbReference type="NCBI Taxonomy" id="412755"/>
    <lineage>
        <taxon>unclassified sequences</taxon>
        <taxon>metagenomes</taxon>
        <taxon>ecological metagenomes</taxon>
    </lineage>
</organism>
<dbReference type="EMBL" id="BARW01011472">
    <property type="protein sequence ID" value="GAI73663.1"/>
    <property type="molecule type" value="Genomic_DNA"/>
</dbReference>
<dbReference type="PANTHER" id="PTHR43105:SF14">
    <property type="entry name" value="FORMATE DEHYDROGENASE H"/>
    <property type="match status" value="1"/>
</dbReference>
<feature type="non-terminal residue" evidence="3">
    <location>
        <position position="1"/>
    </location>
</feature>
<evidence type="ECO:0000256" key="1">
    <source>
        <dbReference type="ARBA" id="ARBA00023002"/>
    </source>
</evidence>
<dbReference type="GO" id="GO:0016020">
    <property type="term" value="C:membrane"/>
    <property type="evidence" value="ECO:0007669"/>
    <property type="project" value="TreeGrafter"/>
</dbReference>
<keyword evidence="1" id="KW-0560">Oxidoreductase</keyword>
<feature type="domain" description="Molybdopterin oxidoreductase" evidence="2">
    <location>
        <begin position="31"/>
        <end position="144"/>
    </location>
</feature>
<dbReference type="InterPro" id="IPR006656">
    <property type="entry name" value="Mopterin_OxRdtase"/>
</dbReference>
<gene>
    <name evidence="3" type="ORF">S12H4_22112</name>
</gene>
<feature type="non-terminal residue" evidence="3">
    <location>
        <position position="242"/>
    </location>
</feature>
<comment type="caution">
    <text evidence="3">The sequence shown here is derived from an EMBL/GenBank/DDBJ whole genome shotgun (WGS) entry which is preliminary data.</text>
</comment>
<evidence type="ECO:0000259" key="2">
    <source>
        <dbReference type="Pfam" id="PF00384"/>
    </source>
</evidence>
<dbReference type="AlphaFoldDB" id="X1QZG3"/>
<accession>X1QZG3</accession>
<name>X1QZG3_9ZZZZ</name>
<protein>
    <recommendedName>
        <fullName evidence="2">Molybdopterin oxidoreductase domain-containing protein</fullName>
    </recommendedName>
</protein>
<dbReference type="GO" id="GO:0022904">
    <property type="term" value="P:respiratory electron transport chain"/>
    <property type="evidence" value="ECO:0007669"/>
    <property type="project" value="TreeGrafter"/>
</dbReference>
<proteinExistence type="predicted"/>
<dbReference type="Gene3D" id="3.40.50.740">
    <property type="match status" value="1"/>
</dbReference>
<dbReference type="GO" id="GO:0003954">
    <property type="term" value="F:NADH dehydrogenase activity"/>
    <property type="evidence" value="ECO:0007669"/>
    <property type="project" value="TreeGrafter"/>
</dbReference>
<evidence type="ECO:0000313" key="3">
    <source>
        <dbReference type="EMBL" id="GAI73663.1"/>
    </source>
</evidence>
<sequence length="242" mass="27074">DLGALPDVYPGYQSVEDSQIQAKFESAWGEKLSCRTGLTVIEMMHAIEAGKIKALYIMGENPALSDPNLNRTRKALEKVDFLVSQEIFLSETAEYADVVLPTVCFAEKDGTFTNTERRVQRVRKAVAPPGQARSDWEIICEVATKMGYPMAYGRADKIMDEIASVCPIYGGISFERIDSVGLQWPCPDKEHPGTRFLHEGTFKRGKGKFHAVEFAAADELPCQDYPFVLTTGRQLYQFKGEF</sequence>
<dbReference type="InterPro" id="IPR050123">
    <property type="entry name" value="Prok_molybdopt-oxidoreductase"/>
</dbReference>
<dbReference type="PANTHER" id="PTHR43105">
    <property type="entry name" value="RESPIRATORY NITRATE REDUCTASE"/>
    <property type="match status" value="1"/>
</dbReference>
<reference evidence="3" key="1">
    <citation type="journal article" date="2014" name="Front. Microbiol.">
        <title>High frequency of phylogenetically diverse reductive dehalogenase-homologous genes in deep subseafloor sedimentary metagenomes.</title>
        <authorList>
            <person name="Kawai M."/>
            <person name="Futagami T."/>
            <person name="Toyoda A."/>
            <person name="Takaki Y."/>
            <person name="Nishi S."/>
            <person name="Hori S."/>
            <person name="Arai W."/>
            <person name="Tsubouchi T."/>
            <person name="Morono Y."/>
            <person name="Uchiyama I."/>
            <person name="Ito T."/>
            <person name="Fujiyama A."/>
            <person name="Inagaki F."/>
            <person name="Takami H."/>
        </authorList>
    </citation>
    <scope>NUCLEOTIDE SEQUENCE</scope>
    <source>
        <strain evidence="3">Expedition CK06-06</strain>
    </source>
</reference>
<dbReference type="SUPFAM" id="SSF53706">
    <property type="entry name" value="Formate dehydrogenase/DMSO reductase, domains 1-3"/>
    <property type="match status" value="1"/>
</dbReference>
<dbReference type="Pfam" id="PF00384">
    <property type="entry name" value="Molybdopterin"/>
    <property type="match status" value="1"/>
</dbReference>